<evidence type="ECO:0000256" key="10">
    <source>
        <dbReference type="ARBA" id="ARBA00022833"/>
    </source>
</evidence>
<dbReference type="GO" id="GO:0004222">
    <property type="term" value="F:metalloendopeptidase activity"/>
    <property type="evidence" value="ECO:0007669"/>
    <property type="project" value="UniProtKB-EC"/>
</dbReference>
<comment type="cofactor">
    <cofactor evidence="2">
        <name>Zn(2+)</name>
        <dbReference type="ChEBI" id="CHEBI:29105"/>
    </cofactor>
</comment>
<dbReference type="EMBL" id="JAUFPU010000001">
    <property type="protein sequence ID" value="MDN3575322.1"/>
    <property type="molecule type" value="Genomic_DNA"/>
</dbReference>
<dbReference type="Pfam" id="PF08453">
    <property type="entry name" value="Peptidase_M9_N"/>
    <property type="match status" value="1"/>
</dbReference>
<keyword evidence="5" id="KW-0964">Secreted</keyword>
<sequence>MNTKLRCPLLAALLLGCLSPLAQADTDTTERTLPMPQVRQNLPPSTEQKLYNLSETRRARTDLRLPKQRDTRFSGQVSALATTAECEDMNRLASHSGNDLANYLVSLPDYECHYGLFSLNSTLASQIYSPANMNAVASRFAQEAAAYNASNRNLINLIIYLRAGYYLAGSNTIPEPSSSLLGTLRPAIKQLLASPLLFQNNAVASPTAGETMKLITNLHDEAYYLSDMQSLVTRYTNTASNPNAAQALLVRSASDGYTGVLTVYYYANFRPEGLAILRNDASHATALNQFVLANKATLLNTNYSYQLTDSANEAFRMFGLPELKPTIKPMIKHMLATTSMTGPDMGLWLKAAQAVKYYDNANCAEYGTCNFEQQLANAALPISHNCSATIRIRAQDMTAAQLQESCTTLQSGETYFHNMLQTNRTPVANDHNTALEVVVFDDYANYSKYASAIYDIDTNNGGMYLEGNPAAVGNQARFIAHEASWMRPSFKIWNLEHEYVHYLDGRFNMYGDFGAGTAKPTVWWIEGIGEYLSLRNNNQASIDAARTGQYKLSQIFGNTYSMGDYTNRAYRWGYMATRFMMERHRSDVDTVLARFRAGDYNGYQSYMSQIGTRYDSEFASWAQTATTAGEPPMPGGIILPSCNHPYYLGKGCSISGFASSTRSYAYIHLPASARNLKIWTTAGSGDVDLYAGFNRYPTTGSYDAASIHPGNNESISLATPPTGQWIYFLMQAKQPFSGVAINASYD</sequence>
<evidence type="ECO:0000256" key="3">
    <source>
        <dbReference type="ARBA" id="ARBA00004613"/>
    </source>
</evidence>
<evidence type="ECO:0000256" key="2">
    <source>
        <dbReference type="ARBA" id="ARBA00001947"/>
    </source>
</evidence>
<dbReference type="InterPro" id="IPR002169">
    <property type="entry name" value="Peptidase_M9A/M9B"/>
</dbReference>
<keyword evidence="9 16" id="KW-0378">Hydrolase</keyword>
<comment type="catalytic activity">
    <reaction evidence="1">
        <text>Digestion of native collagen in the triple helical region at Xaa-|-Gly bonds. With synthetic peptides, a preference is shown for Gly at P3 and P1', Pro and Ala at P2 and P2', and hydroxyproline, Ala or Arg at P3'.</text>
        <dbReference type="EC" id="3.4.24.3"/>
    </reaction>
</comment>
<gene>
    <name evidence="16" type="ORF">QWZ03_00865</name>
</gene>
<evidence type="ECO:0000256" key="12">
    <source>
        <dbReference type="ARBA" id="ARBA00023145"/>
    </source>
</evidence>
<keyword evidence="8 13" id="KW-0732">Signal</keyword>
<keyword evidence="12" id="KW-0865">Zymogen</keyword>
<accession>A0ABT8B0E9</accession>
<keyword evidence="7" id="KW-0479">Metal-binding</keyword>
<dbReference type="Proteomes" id="UP001180081">
    <property type="component" value="Unassembled WGS sequence"/>
</dbReference>
<dbReference type="Gene3D" id="3.40.30.160">
    <property type="entry name" value="Collagenase ColT, N-terminal domain"/>
    <property type="match status" value="1"/>
</dbReference>
<comment type="subcellular location">
    <subcellularLocation>
        <location evidence="3">Secreted</location>
    </subcellularLocation>
</comment>
<dbReference type="Gene3D" id="1.10.390.20">
    <property type="match status" value="1"/>
</dbReference>
<dbReference type="PANTHER" id="PTHR13062:SF9">
    <property type="entry name" value="MICROBIAL COLLAGENASE"/>
    <property type="match status" value="1"/>
</dbReference>
<feature type="domain" description="Peptidase M9 collagenase N-terminal" evidence="15">
    <location>
        <begin position="88"/>
        <end position="240"/>
    </location>
</feature>
<dbReference type="InterPro" id="IPR007280">
    <property type="entry name" value="Peptidase_C_arc/bac"/>
</dbReference>
<keyword evidence="11" id="KW-0482">Metalloprotease</keyword>
<dbReference type="RefSeq" id="WP_290330995.1">
    <property type="nucleotide sequence ID" value="NZ_JAUFPU010000001.1"/>
</dbReference>
<evidence type="ECO:0000256" key="11">
    <source>
        <dbReference type="ARBA" id="ARBA00023049"/>
    </source>
</evidence>
<evidence type="ECO:0000256" key="1">
    <source>
        <dbReference type="ARBA" id="ARBA00000424"/>
    </source>
</evidence>
<evidence type="ECO:0000256" key="8">
    <source>
        <dbReference type="ARBA" id="ARBA00022729"/>
    </source>
</evidence>
<organism evidence="16 17">
    <name type="scientific">Chitinimonas viridis</name>
    <dbReference type="NCBI Taxonomy" id="664880"/>
    <lineage>
        <taxon>Bacteria</taxon>
        <taxon>Pseudomonadati</taxon>
        <taxon>Pseudomonadota</taxon>
        <taxon>Betaproteobacteria</taxon>
        <taxon>Neisseriales</taxon>
        <taxon>Chitinibacteraceae</taxon>
        <taxon>Chitinimonas</taxon>
    </lineage>
</organism>
<reference evidence="16" key="1">
    <citation type="journal article" date="2014" name="Int. J. Syst. Evol. Microbiol.">
        <title>Complete genome of a new Firmicutes species belonging to the dominant human colonic microbiota ('Ruminococcus bicirculans') reveals two chromosomes and a selective capacity to utilize plant glucans.</title>
        <authorList>
            <consortium name="NISC Comparative Sequencing Program"/>
            <person name="Wegmann U."/>
            <person name="Louis P."/>
            <person name="Goesmann A."/>
            <person name="Henrissat B."/>
            <person name="Duncan S.H."/>
            <person name="Flint H.J."/>
        </authorList>
    </citation>
    <scope>NUCLEOTIDE SEQUENCE</scope>
    <source>
        <strain evidence="16">CECT 7703</strain>
    </source>
</reference>
<evidence type="ECO:0000256" key="4">
    <source>
        <dbReference type="ARBA" id="ARBA00012653"/>
    </source>
</evidence>
<evidence type="ECO:0000313" key="17">
    <source>
        <dbReference type="Proteomes" id="UP001180081"/>
    </source>
</evidence>
<dbReference type="Pfam" id="PF01752">
    <property type="entry name" value="Peptidase_M9"/>
    <property type="match status" value="1"/>
</dbReference>
<evidence type="ECO:0000256" key="9">
    <source>
        <dbReference type="ARBA" id="ARBA00022801"/>
    </source>
</evidence>
<dbReference type="Pfam" id="PF04151">
    <property type="entry name" value="PPC"/>
    <property type="match status" value="1"/>
</dbReference>
<feature type="signal peptide" evidence="13">
    <location>
        <begin position="1"/>
        <end position="24"/>
    </location>
</feature>
<keyword evidence="10" id="KW-0862">Zinc</keyword>
<dbReference type="PROSITE" id="PS51257">
    <property type="entry name" value="PROKAR_LIPOPROTEIN"/>
    <property type="match status" value="1"/>
</dbReference>
<reference evidence="16" key="2">
    <citation type="submission" date="2023-06" db="EMBL/GenBank/DDBJ databases">
        <authorList>
            <person name="Lucena T."/>
            <person name="Sun Q."/>
        </authorList>
    </citation>
    <scope>NUCLEOTIDE SEQUENCE</scope>
    <source>
        <strain evidence="16">CECT 7703</strain>
    </source>
</reference>
<name>A0ABT8B0E9_9NEIS</name>
<dbReference type="InterPro" id="IPR013661">
    <property type="entry name" value="Peptidase_M9_N_dom"/>
</dbReference>
<proteinExistence type="predicted"/>
<feature type="domain" description="Peptidase C-terminal archaeal/bacterial" evidence="14">
    <location>
        <begin position="665"/>
        <end position="727"/>
    </location>
</feature>
<evidence type="ECO:0000259" key="15">
    <source>
        <dbReference type="Pfam" id="PF08453"/>
    </source>
</evidence>
<feature type="chain" id="PRO_5047453168" description="microbial collagenase" evidence="13">
    <location>
        <begin position="25"/>
        <end position="746"/>
    </location>
</feature>
<keyword evidence="6" id="KW-0645">Protease</keyword>
<keyword evidence="17" id="KW-1185">Reference proteome</keyword>
<protein>
    <recommendedName>
        <fullName evidence="4">microbial collagenase</fullName>
        <ecNumber evidence="4">3.4.24.3</ecNumber>
    </recommendedName>
</protein>
<evidence type="ECO:0000259" key="14">
    <source>
        <dbReference type="Pfam" id="PF04151"/>
    </source>
</evidence>
<dbReference type="EC" id="3.4.24.3" evidence="4"/>
<dbReference type="PANTHER" id="PTHR13062">
    <property type="entry name" value="COLLAGENASE"/>
    <property type="match status" value="1"/>
</dbReference>
<evidence type="ECO:0000256" key="7">
    <source>
        <dbReference type="ARBA" id="ARBA00022723"/>
    </source>
</evidence>
<evidence type="ECO:0000256" key="6">
    <source>
        <dbReference type="ARBA" id="ARBA00022670"/>
    </source>
</evidence>
<comment type="caution">
    <text evidence="16">The sequence shown here is derived from an EMBL/GenBank/DDBJ whole genome shotgun (WGS) entry which is preliminary data.</text>
</comment>
<evidence type="ECO:0000256" key="13">
    <source>
        <dbReference type="SAM" id="SignalP"/>
    </source>
</evidence>
<dbReference type="Gene3D" id="2.60.120.380">
    <property type="match status" value="1"/>
</dbReference>
<dbReference type="PRINTS" id="PR00931">
    <property type="entry name" value="MICOLLPTASE"/>
</dbReference>
<evidence type="ECO:0000256" key="5">
    <source>
        <dbReference type="ARBA" id="ARBA00022525"/>
    </source>
</evidence>
<evidence type="ECO:0000313" key="16">
    <source>
        <dbReference type="EMBL" id="MDN3575322.1"/>
    </source>
</evidence>